<dbReference type="EMBL" id="KP057620">
    <property type="protein sequence ID" value="AIY32184.1"/>
    <property type="molecule type" value="Genomic_DNA"/>
</dbReference>
<organism evidence="1 2">
    <name type="scientific">Mycobacterium phage HamSlice</name>
    <dbReference type="NCBI Taxonomy" id="1567483"/>
    <lineage>
        <taxon>Viruses</taxon>
        <taxon>Duplodnaviria</taxon>
        <taxon>Heunggongvirae</taxon>
        <taxon>Uroviricota</taxon>
        <taxon>Caudoviricetes</taxon>
        <taxon>Backyardiganvirus</taxon>
        <taxon>Backyardiganvirus peaches</taxon>
    </lineage>
</organism>
<evidence type="ECO:0000313" key="2">
    <source>
        <dbReference type="Proteomes" id="UP000030728"/>
    </source>
</evidence>
<accession>A0A0A1EKR7</accession>
<dbReference type="Proteomes" id="UP000030728">
    <property type="component" value="Segment"/>
</dbReference>
<gene>
    <name evidence="1" type="ORF">PBI_HAMSLICE_19</name>
</gene>
<protein>
    <recommendedName>
        <fullName evidence="3">Head-to-tail connector protein</fullName>
    </recommendedName>
</protein>
<dbReference type="Pfam" id="PF17395">
    <property type="entry name" value="DUF5403"/>
    <property type="match status" value="1"/>
</dbReference>
<proteinExistence type="predicted"/>
<evidence type="ECO:0000313" key="1">
    <source>
        <dbReference type="EMBL" id="AIY32184.1"/>
    </source>
</evidence>
<sequence length="130" mass="13999">MAKLIPRRRLNHIVAHLAETKAAIRREAREVEGRARRNLAEARASTTHSKIVGPGHLTKIGSAADDPDVLVYMDAPNPMAIEYGHGPSGYFDPDKYGKVTKAPAGLYILNRAAGIAGSMVTPSMGRRGVK</sequence>
<evidence type="ECO:0008006" key="3">
    <source>
        <dbReference type="Google" id="ProtNLM"/>
    </source>
</evidence>
<reference evidence="1 2" key="1">
    <citation type="submission" date="2014-10" db="EMBL/GenBank/DDBJ databases">
        <authorList>
            <person name="Barber J.R."/>
            <person name="Boucher C.J."/>
            <person name="Butela K.A."/>
            <person name="Escareno D."/>
            <person name="Ferguson C.L."/>
            <person name="Helster A.R."/>
            <person name="Houser L.C."/>
            <person name="Mangery P."/>
            <person name="Pikula S.M."/>
            <person name="Robinson T.S."/>
            <person name="Sokol S.L."/>
            <person name="Sticha J."/>
            <person name="Suresh M.H."/>
            <person name="Anders K.R."/>
            <person name="Braun M.A."/>
            <person name="Delesalle V.A."/>
            <person name="Hughes L.E."/>
            <person name="Ware V.C."/>
            <person name="Bradley K.W."/>
            <person name="Barker L.P."/>
            <person name="Asai D.J."/>
            <person name="Bowman C.A."/>
            <person name="Russell D.A."/>
            <person name="Pope W.H."/>
            <person name="Jacobs-Sera D."/>
            <person name="Hendrix R.W."/>
            <person name="Hatfull G.F."/>
        </authorList>
    </citation>
    <scope>NUCLEOTIDE SEQUENCE [LARGE SCALE GENOMIC DNA]</scope>
</reference>
<dbReference type="InterPro" id="IPR039452">
    <property type="entry name" value="DUF5403"/>
</dbReference>
<name>A0A0A1EKR7_9CAUD</name>